<proteinExistence type="inferred from homology"/>
<evidence type="ECO:0000259" key="5">
    <source>
        <dbReference type="Pfam" id="PF00266"/>
    </source>
</evidence>
<evidence type="ECO:0000256" key="2">
    <source>
        <dbReference type="ARBA" id="ARBA00022898"/>
    </source>
</evidence>
<dbReference type="GO" id="GO:0003824">
    <property type="term" value="F:catalytic activity"/>
    <property type="evidence" value="ECO:0007669"/>
    <property type="project" value="UniProtKB-ARBA"/>
</dbReference>
<protein>
    <submittedName>
        <fullName evidence="6">Cysteine desulfurase</fullName>
    </submittedName>
</protein>
<dbReference type="PANTHER" id="PTHR43092:SF2">
    <property type="entry name" value="HERCYNYLCYSTEINE SULFOXIDE LYASE"/>
    <property type="match status" value="1"/>
</dbReference>
<feature type="domain" description="Aminotransferase class V" evidence="5">
    <location>
        <begin position="56"/>
        <end position="375"/>
    </location>
</feature>
<reference evidence="6 7" key="1">
    <citation type="journal article" date="2014" name="BMC Genomics">
        <title>Comparison of environmental and isolate Sulfobacillus genomes reveals diverse carbon, sulfur, nitrogen, and hydrogen metabolisms.</title>
        <authorList>
            <person name="Justice N.B."/>
            <person name="Norman A."/>
            <person name="Brown C.T."/>
            <person name="Singh A."/>
            <person name="Thomas B.C."/>
            <person name="Banfield J.F."/>
        </authorList>
    </citation>
    <scope>NUCLEOTIDE SEQUENCE [LARGE SCALE GENOMIC DNA]</scope>
    <source>
        <strain evidence="6">AMDSBA3</strain>
    </source>
</reference>
<organism evidence="6 7">
    <name type="scientific">Sulfobacillus acidophilus</name>
    <dbReference type="NCBI Taxonomy" id="53633"/>
    <lineage>
        <taxon>Bacteria</taxon>
        <taxon>Bacillati</taxon>
        <taxon>Bacillota</taxon>
        <taxon>Clostridia</taxon>
        <taxon>Eubacteriales</taxon>
        <taxon>Clostridiales Family XVII. Incertae Sedis</taxon>
        <taxon>Sulfobacillus</taxon>
    </lineage>
</organism>
<comment type="caution">
    <text evidence="6">The sequence shown here is derived from an EMBL/GenBank/DDBJ whole genome shotgun (WGS) entry which is preliminary data.</text>
</comment>
<dbReference type="InterPro" id="IPR000192">
    <property type="entry name" value="Aminotrans_V_dom"/>
</dbReference>
<accession>A0A2T2WL91</accession>
<comment type="cofactor">
    <cofactor evidence="1 4">
        <name>pyridoxal 5'-phosphate</name>
        <dbReference type="ChEBI" id="CHEBI:597326"/>
    </cofactor>
</comment>
<dbReference type="EMBL" id="PXYV01000009">
    <property type="protein sequence ID" value="PSR23007.1"/>
    <property type="molecule type" value="Genomic_DNA"/>
</dbReference>
<dbReference type="InterPro" id="IPR015422">
    <property type="entry name" value="PyrdxlP-dep_Trfase_small"/>
</dbReference>
<dbReference type="Gene3D" id="3.40.640.10">
    <property type="entry name" value="Type I PLP-dependent aspartate aminotransferase-like (Major domain)"/>
    <property type="match status" value="1"/>
</dbReference>
<dbReference type="InterPro" id="IPR015424">
    <property type="entry name" value="PyrdxlP-dep_Trfase"/>
</dbReference>
<keyword evidence="2" id="KW-0663">Pyridoxal phosphate</keyword>
<evidence type="ECO:0000313" key="6">
    <source>
        <dbReference type="EMBL" id="PSR23007.1"/>
    </source>
</evidence>
<sequence>MQGNDLKLLVPAALTMTYLNAGTLGPTPSPALAAAAASELEWVEAGPGWHDHYINAKAEVRQFAKRVERAMPDGVVTITQNNSESILRVLWGMELQAGEEIITTDHEHGAVVQSLSAIMRRFDVRVRVAEVNSPRGFVEDVRALLNHRTRLVVMSHVSHLTGWELPVADIVTLTQAYPRCRVLVDGAQALGNIVVQPHRLGCDFYVFCGHKWMMAPAGWAGLWVRHDRREELFTRWPAEPSPLEPKALEQGPLSSFSDAGDDLEYGTRCWPRVAAWSVTWDYFEEEGFHNHARYQLDLADEARARISRVDGFAVNCPQLDNMRATALMTVSCRQLGAGLAQWLYQRRIVTKAQSAAGGIRISWAAFNTIDDLEALVGACADL</sequence>
<dbReference type="SUPFAM" id="SSF53383">
    <property type="entry name" value="PLP-dependent transferases"/>
    <property type="match status" value="1"/>
</dbReference>
<dbReference type="AlphaFoldDB" id="A0A2T2WL91"/>
<evidence type="ECO:0000256" key="3">
    <source>
        <dbReference type="RuleBase" id="RU004075"/>
    </source>
</evidence>
<name>A0A2T2WL91_9FIRM</name>
<dbReference type="PANTHER" id="PTHR43092">
    <property type="entry name" value="L-CYSTEINE DESULFHYDRASE"/>
    <property type="match status" value="1"/>
</dbReference>
<evidence type="ECO:0000313" key="7">
    <source>
        <dbReference type="Proteomes" id="UP000241848"/>
    </source>
</evidence>
<comment type="similarity">
    <text evidence="3">Belongs to the class-V pyridoxal-phosphate-dependent aminotransferase family.</text>
</comment>
<gene>
    <name evidence="6" type="ORF">C7B45_04305</name>
</gene>
<dbReference type="Pfam" id="PF00266">
    <property type="entry name" value="Aminotran_5"/>
    <property type="match status" value="1"/>
</dbReference>
<dbReference type="Gene3D" id="3.90.1150.10">
    <property type="entry name" value="Aspartate Aminotransferase, domain 1"/>
    <property type="match status" value="1"/>
</dbReference>
<evidence type="ECO:0000256" key="4">
    <source>
        <dbReference type="RuleBase" id="RU004504"/>
    </source>
</evidence>
<dbReference type="Proteomes" id="UP000241848">
    <property type="component" value="Unassembled WGS sequence"/>
</dbReference>
<dbReference type="PROSITE" id="PS00595">
    <property type="entry name" value="AA_TRANSFER_CLASS_5"/>
    <property type="match status" value="1"/>
</dbReference>
<evidence type="ECO:0000256" key="1">
    <source>
        <dbReference type="ARBA" id="ARBA00001933"/>
    </source>
</evidence>
<dbReference type="InterPro" id="IPR015421">
    <property type="entry name" value="PyrdxlP-dep_Trfase_major"/>
</dbReference>
<dbReference type="InterPro" id="IPR020578">
    <property type="entry name" value="Aminotrans_V_PyrdxlP_BS"/>
</dbReference>